<dbReference type="Proteomes" id="UP000630353">
    <property type="component" value="Unassembled WGS sequence"/>
</dbReference>
<evidence type="ECO:0000313" key="2">
    <source>
        <dbReference type="EMBL" id="GHD60332.1"/>
    </source>
</evidence>
<evidence type="ECO:0000313" key="3">
    <source>
        <dbReference type="Proteomes" id="UP000630353"/>
    </source>
</evidence>
<gene>
    <name evidence="2" type="ORF">GCM10017083_46030</name>
</gene>
<keyword evidence="3" id="KW-1185">Reference proteome</keyword>
<dbReference type="EMBL" id="BMZS01000012">
    <property type="protein sequence ID" value="GHD60332.1"/>
    <property type="molecule type" value="Genomic_DNA"/>
</dbReference>
<name>A0A918XWY1_9PROT</name>
<proteinExistence type="predicted"/>
<reference evidence="2" key="1">
    <citation type="journal article" date="2014" name="Int. J. Syst. Evol. Microbiol.">
        <title>Complete genome sequence of Corynebacterium casei LMG S-19264T (=DSM 44701T), isolated from a smear-ripened cheese.</title>
        <authorList>
            <consortium name="US DOE Joint Genome Institute (JGI-PGF)"/>
            <person name="Walter F."/>
            <person name="Albersmeier A."/>
            <person name="Kalinowski J."/>
            <person name="Ruckert C."/>
        </authorList>
    </citation>
    <scope>NUCLEOTIDE SEQUENCE</scope>
    <source>
        <strain evidence="2">KCTC 42651</strain>
    </source>
</reference>
<feature type="compositionally biased region" description="Basic and acidic residues" evidence="1">
    <location>
        <begin position="209"/>
        <end position="220"/>
    </location>
</feature>
<organism evidence="2 3">
    <name type="scientific">Thalassobaculum fulvum</name>
    <dbReference type="NCBI Taxonomy" id="1633335"/>
    <lineage>
        <taxon>Bacteria</taxon>
        <taxon>Pseudomonadati</taxon>
        <taxon>Pseudomonadota</taxon>
        <taxon>Alphaproteobacteria</taxon>
        <taxon>Rhodospirillales</taxon>
        <taxon>Thalassobaculaceae</taxon>
        <taxon>Thalassobaculum</taxon>
    </lineage>
</organism>
<dbReference type="RefSeq" id="WP_189994095.1">
    <property type="nucleotide sequence ID" value="NZ_BMZS01000012.1"/>
</dbReference>
<sequence length="233" mass="26397">MTDHLPVTLANLHQDAKKASGRLETFRAYVKLLNVAYKALAKARDESRLADRHLNELRVDHAFFQRHKAKVELTFRALRETYRNPARALRMIDDLSANYPAQYVFDVCQLGTYRFGAPHGWSLLGIRSAARVDADQNYVDAVIPALVQMLPDHGAYVEMRGKDIEKRFEEALADANQKRAAHAAIEAAVPTWSEELAACSQSLTTAEVDRLSENEREVRRRLTPQPRARTETA</sequence>
<protein>
    <submittedName>
        <fullName evidence="2">Uncharacterized protein</fullName>
    </submittedName>
</protein>
<reference evidence="2" key="2">
    <citation type="submission" date="2020-09" db="EMBL/GenBank/DDBJ databases">
        <authorList>
            <person name="Sun Q."/>
            <person name="Kim S."/>
        </authorList>
    </citation>
    <scope>NUCLEOTIDE SEQUENCE</scope>
    <source>
        <strain evidence="2">KCTC 42651</strain>
    </source>
</reference>
<evidence type="ECO:0000256" key="1">
    <source>
        <dbReference type="SAM" id="MobiDB-lite"/>
    </source>
</evidence>
<dbReference type="AlphaFoldDB" id="A0A918XWY1"/>
<feature type="region of interest" description="Disordered" evidence="1">
    <location>
        <begin position="209"/>
        <end position="233"/>
    </location>
</feature>
<comment type="caution">
    <text evidence="2">The sequence shown here is derived from an EMBL/GenBank/DDBJ whole genome shotgun (WGS) entry which is preliminary data.</text>
</comment>
<accession>A0A918XWY1</accession>